<dbReference type="PROSITE" id="PS51257">
    <property type="entry name" value="PROKAR_LIPOPROTEIN"/>
    <property type="match status" value="1"/>
</dbReference>
<name>A0A382JK71_9ZZZZ</name>
<dbReference type="EMBL" id="UINC01075024">
    <property type="protein sequence ID" value="SVC12804.1"/>
    <property type="molecule type" value="Genomic_DNA"/>
</dbReference>
<dbReference type="AlphaFoldDB" id="A0A382JK71"/>
<evidence type="ECO:0000313" key="1">
    <source>
        <dbReference type="EMBL" id="SVC12804.1"/>
    </source>
</evidence>
<evidence type="ECO:0008006" key="2">
    <source>
        <dbReference type="Google" id="ProtNLM"/>
    </source>
</evidence>
<organism evidence="1">
    <name type="scientific">marine metagenome</name>
    <dbReference type="NCBI Taxonomy" id="408172"/>
    <lineage>
        <taxon>unclassified sequences</taxon>
        <taxon>metagenomes</taxon>
        <taxon>ecological metagenomes</taxon>
    </lineage>
</organism>
<accession>A0A382JK71</accession>
<protein>
    <recommendedName>
        <fullName evidence="2">Lipoprotein</fullName>
    </recommendedName>
</protein>
<proteinExistence type="predicted"/>
<sequence>MKYFYLLILPILLLISACTNESGARMGLFTATAPVYAILHDDLFTGETVGYLDRSGTIDIQSAIDPEIKCVGEFHYTGTKTGVASLLCNDGAEAEIKFNALTNLSGYGYGKSTRGPVSFTYGLTVEKSQQYLKLPEGKKIDTSNEQPRLIEL</sequence>
<reference evidence="1" key="1">
    <citation type="submission" date="2018-05" db="EMBL/GenBank/DDBJ databases">
        <authorList>
            <person name="Lanie J.A."/>
            <person name="Ng W.-L."/>
            <person name="Kazmierczak K.M."/>
            <person name="Andrzejewski T.M."/>
            <person name="Davidsen T.M."/>
            <person name="Wayne K.J."/>
            <person name="Tettelin H."/>
            <person name="Glass J.I."/>
            <person name="Rusch D."/>
            <person name="Podicherti R."/>
            <person name="Tsui H.-C.T."/>
            <person name="Winkler M.E."/>
        </authorList>
    </citation>
    <scope>NUCLEOTIDE SEQUENCE</scope>
</reference>
<gene>
    <name evidence="1" type="ORF">METZ01_LOCUS265658</name>
</gene>